<evidence type="ECO:0000259" key="1">
    <source>
        <dbReference type="Pfam" id="PF01738"/>
    </source>
</evidence>
<proteinExistence type="predicted"/>
<accession>A0ABX0FFM8</accession>
<dbReference type="EMBL" id="JAADJT010000001">
    <property type="protein sequence ID" value="NGZ83350.1"/>
    <property type="molecule type" value="Genomic_DNA"/>
</dbReference>
<protein>
    <submittedName>
        <fullName evidence="2">Dienelactone hydrolase family protein</fullName>
    </submittedName>
</protein>
<dbReference type="Pfam" id="PF01738">
    <property type="entry name" value="DLH"/>
    <property type="match status" value="1"/>
</dbReference>
<dbReference type="PANTHER" id="PTHR46623:SF10">
    <property type="entry name" value="CARBOXYMETHYLENEBUTENOLIDASE HOMOLOG"/>
    <property type="match status" value="1"/>
</dbReference>
<name>A0ABX0FFM8_9BURK</name>
<dbReference type="GO" id="GO:0016787">
    <property type="term" value="F:hydrolase activity"/>
    <property type="evidence" value="ECO:0007669"/>
    <property type="project" value="UniProtKB-KW"/>
</dbReference>
<dbReference type="InterPro" id="IPR002925">
    <property type="entry name" value="Dienelactn_hydro"/>
</dbReference>
<dbReference type="Gene3D" id="3.40.50.1820">
    <property type="entry name" value="alpha/beta hydrolase"/>
    <property type="match status" value="1"/>
</dbReference>
<evidence type="ECO:0000313" key="3">
    <source>
        <dbReference type="Proteomes" id="UP000666369"/>
    </source>
</evidence>
<comment type="caution">
    <text evidence="2">The sequence shown here is derived from an EMBL/GenBank/DDBJ whole genome shotgun (WGS) entry which is preliminary data.</text>
</comment>
<sequence length="248" mass="27219">MHQRQAEIATRDGAMPTWICHPQGAGAHPALIFYMDAPGMREELRAMCRRLAAAGYYVMLPDLYYRSHHGDMGPFRGDEDAQHKQLIGRLMGSIGIELVMADTAALIAHARADPAAAPGALGCVGYCMSGQYALNAAARFADEIAAAACFYGTHLMTEREDSPHRVVRDARAEIYVGWAGIDPFAPMEQLAPFSAALQAAGADARVELYPDVWHGFAFPERLVYNADAAERHWERLLDLFGRKLGSKQ</sequence>
<organism evidence="2 3">
    <name type="scientific">Duganella aceris</name>
    <dbReference type="NCBI Taxonomy" id="2703883"/>
    <lineage>
        <taxon>Bacteria</taxon>
        <taxon>Pseudomonadati</taxon>
        <taxon>Pseudomonadota</taxon>
        <taxon>Betaproteobacteria</taxon>
        <taxon>Burkholderiales</taxon>
        <taxon>Oxalobacteraceae</taxon>
        <taxon>Telluria group</taxon>
        <taxon>Duganella</taxon>
    </lineage>
</organism>
<dbReference type="InterPro" id="IPR051049">
    <property type="entry name" value="Dienelactone_hydrolase-like"/>
</dbReference>
<keyword evidence="2" id="KW-0378">Hydrolase</keyword>
<feature type="domain" description="Dienelactone hydrolase" evidence="1">
    <location>
        <begin position="17"/>
        <end position="242"/>
    </location>
</feature>
<evidence type="ECO:0000313" key="2">
    <source>
        <dbReference type="EMBL" id="NGZ83350.1"/>
    </source>
</evidence>
<dbReference type="PANTHER" id="PTHR46623">
    <property type="entry name" value="CARBOXYMETHYLENEBUTENOLIDASE-RELATED"/>
    <property type="match status" value="1"/>
</dbReference>
<keyword evidence="3" id="KW-1185">Reference proteome</keyword>
<dbReference type="SUPFAM" id="SSF53474">
    <property type="entry name" value="alpha/beta-Hydrolases"/>
    <property type="match status" value="1"/>
</dbReference>
<dbReference type="InterPro" id="IPR029058">
    <property type="entry name" value="AB_hydrolase_fold"/>
</dbReference>
<reference evidence="3" key="1">
    <citation type="submission" date="2023-07" db="EMBL/GenBank/DDBJ databases">
        <title>Duganella aceri sp. nov., isolated from tree sap.</title>
        <authorList>
            <person name="Kim I.S."/>
        </authorList>
    </citation>
    <scope>NUCLEOTIDE SEQUENCE [LARGE SCALE GENOMIC DNA]</scope>
    <source>
        <strain evidence="3">SAP-35</strain>
    </source>
</reference>
<dbReference type="Proteomes" id="UP000666369">
    <property type="component" value="Unassembled WGS sequence"/>
</dbReference>
<gene>
    <name evidence="2" type="ORF">GW587_03625</name>
</gene>